<evidence type="ECO:0000256" key="1">
    <source>
        <dbReference type="ARBA" id="ARBA00022473"/>
    </source>
</evidence>
<evidence type="ECO:0000313" key="4">
    <source>
        <dbReference type="Proteomes" id="UP000681967"/>
    </source>
</evidence>
<keyword evidence="1" id="KW-0217">Developmental protein</keyword>
<dbReference type="AlphaFoldDB" id="A0A8S3E278"/>
<dbReference type="InterPro" id="IPR001767">
    <property type="entry name" value="Hedgehog_Hint"/>
</dbReference>
<dbReference type="Proteomes" id="UP000681967">
    <property type="component" value="Unassembled WGS sequence"/>
</dbReference>
<reference evidence="3" key="1">
    <citation type="submission" date="2021-02" db="EMBL/GenBank/DDBJ databases">
        <authorList>
            <person name="Nowell W R."/>
        </authorList>
    </citation>
    <scope>NUCLEOTIDE SEQUENCE</scope>
</reference>
<name>A0A8S3E278_9BILA</name>
<dbReference type="PRINTS" id="PR00632">
    <property type="entry name" value="SONICHHOG"/>
</dbReference>
<dbReference type="GO" id="GO:0007267">
    <property type="term" value="P:cell-cell signaling"/>
    <property type="evidence" value="ECO:0007669"/>
    <property type="project" value="InterPro"/>
</dbReference>
<dbReference type="EMBL" id="CAJOBH010227269">
    <property type="protein sequence ID" value="CAF5056326.1"/>
    <property type="molecule type" value="Genomic_DNA"/>
</dbReference>
<feature type="domain" description="Hedgehog protein Hint" evidence="2">
    <location>
        <begin position="2"/>
        <end position="59"/>
    </location>
</feature>
<sequence length="91" mass="10474">MAASCYSSVVNHDLAHNMLTPLRWWYRFAKLFSVQTPFDYTHDSGIHWIPKAMLELTEKYLPSVLTTQSYPFTLESTDINKHAALLLGIDN</sequence>
<gene>
    <name evidence="3" type="ORF">BYL167_LOCUS58721</name>
</gene>
<dbReference type="GO" id="GO:0016540">
    <property type="term" value="P:protein autoprocessing"/>
    <property type="evidence" value="ECO:0007669"/>
    <property type="project" value="InterPro"/>
</dbReference>
<accession>A0A8S3E278</accession>
<evidence type="ECO:0000259" key="2">
    <source>
        <dbReference type="Pfam" id="PF01079"/>
    </source>
</evidence>
<proteinExistence type="predicted"/>
<dbReference type="InterPro" id="IPR001657">
    <property type="entry name" value="Hedgehog"/>
</dbReference>
<dbReference type="Pfam" id="PF01079">
    <property type="entry name" value="Hint"/>
    <property type="match status" value="1"/>
</dbReference>
<comment type="caution">
    <text evidence="3">The sequence shown here is derived from an EMBL/GenBank/DDBJ whole genome shotgun (WGS) entry which is preliminary data.</text>
</comment>
<protein>
    <recommendedName>
        <fullName evidence="2">Hedgehog protein Hint domain-containing protein</fullName>
    </recommendedName>
</protein>
<organism evidence="3 4">
    <name type="scientific">Rotaria magnacalcarata</name>
    <dbReference type="NCBI Taxonomy" id="392030"/>
    <lineage>
        <taxon>Eukaryota</taxon>
        <taxon>Metazoa</taxon>
        <taxon>Spiralia</taxon>
        <taxon>Gnathifera</taxon>
        <taxon>Rotifera</taxon>
        <taxon>Eurotatoria</taxon>
        <taxon>Bdelloidea</taxon>
        <taxon>Philodinida</taxon>
        <taxon>Philodinidae</taxon>
        <taxon>Rotaria</taxon>
    </lineage>
</organism>
<evidence type="ECO:0000313" key="3">
    <source>
        <dbReference type="EMBL" id="CAF5056326.1"/>
    </source>
</evidence>